<dbReference type="EMBL" id="LR899009">
    <property type="protein sequence ID" value="CAD7078243.1"/>
    <property type="molecule type" value="Genomic_DNA"/>
</dbReference>
<evidence type="ECO:0000256" key="1">
    <source>
        <dbReference type="SAM" id="MobiDB-lite"/>
    </source>
</evidence>
<evidence type="ECO:0000313" key="2">
    <source>
        <dbReference type="EMBL" id="CAD7078243.1"/>
    </source>
</evidence>
<proteinExistence type="predicted"/>
<dbReference type="Proteomes" id="UP000594454">
    <property type="component" value="Chromosome 1"/>
</dbReference>
<feature type="region of interest" description="Disordered" evidence="1">
    <location>
        <begin position="29"/>
        <end position="76"/>
    </location>
</feature>
<keyword evidence="3" id="KW-1185">Reference proteome</keyword>
<protein>
    <submittedName>
        <fullName evidence="2">Uncharacterized protein</fullName>
    </submittedName>
</protein>
<feature type="compositionally biased region" description="Acidic residues" evidence="1">
    <location>
        <begin position="29"/>
        <end position="66"/>
    </location>
</feature>
<organism evidence="2 3">
    <name type="scientific">Hermetia illucens</name>
    <name type="common">Black soldier fly</name>
    <dbReference type="NCBI Taxonomy" id="343691"/>
    <lineage>
        <taxon>Eukaryota</taxon>
        <taxon>Metazoa</taxon>
        <taxon>Ecdysozoa</taxon>
        <taxon>Arthropoda</taxon>
        <taxon>Hexapoda</taxon>
        <taxon>Insecta</taxon>
        <taxon>Pterygota</taxon>
        <taxon>Neoptera</taxon>
        <taxon>Endopterygota</taxon>
        <taxon>Diptera</taxon>
        <taxon>Brachycera</taxon>
        <taxon>Stratiomyomorpha</taxon>
        <taxon>Stratiomyidae</taxon>
        <taxon>Hermetiinae</taxon>
        <taxon>Hermetia</taxon>
    </lineage>
</organism>
<dbReference type="AlphaFoldDB" id="A0A7R8YM73"/>
<evidence type="ECO:0000313" key="3">
    <source>
        <dbReference type="Proteomes" id="UP000594454"/>
    </source>
</evidence>
<accession>A0A7R8YM73</accession>
<sequence length="76" mass="8578">MSGDRHKKLETRSRTRHVAEIRHMLEAGDVDEEIVNDESTDPESDNEEELEGSEADCFDAVDEANSDDVVVKEETD</sequence>
<name>A0A7R8YM73_HERIL</name>
<gene>
    <name evidence="2" type="ORF">HERILL_LOCUS1523</name>
</gene>
<reference evidence="2 3" key="1">
    <citation type="submission" date="2020-11" db="EMBL/GenBank/DDBJ databases">
        <authorList>
            <person name="Wallbank WR R."/>
            <person name="Pardo Diaz C."/>
            <person name="Kozak K."/>
            <person name="Martin S."/>
            <person name="Jiggins C."/>
            <person name="Moest M."/>
            <person name="Warren A I."/>
            <person name="Generalovic N T."/>
            <person name="Byers J.R.P. K."/>
            <person name="Montejo-Kovacevich G."/>
            <person name="Yen C E."/>
        </authorList>
    </citation>
    <scope>NUCLEOTIDE SEQUENCE [LARGE SCALE GENOMIC DNA]</scope>
</reference>
<dbReference type="InParanoid" id="A0A7R8YM73"/>